<keyword evidence="5 9" id="KW-1133">Transmembrane helix</keyword>
<evidence type="ECO:0000256" key="4">
    <source>
        <dbReference type="ARBA" id="ARBA00022692"/>
    </source>
</evidence>
<dbReference type="Gene3D" id="1.20.1740.10">
    <property type="entry name" value="Amino acid/polyamine transporter I"/>
    <property type="match status" value="1"/>
</dbReference>
<feature type="transmembrane region" description="Helical" evidence="9">
    <location>
        <begin position="314"/>
        <end position="334"/>
    </location>
</feature>
<dbReference type="InterPro" id="IPR002293">
    <property type="entry name" value="AA/rel_permease1"/>
</dbReference>
<reference evidence="10" key="1">
    <citation type="submission" date="2021-01" db="EMBL/GenBank/DDBJ databases">
        <authorList>
            <person name="Corre E."/>
            <person name="Pelletier E."/>
            <person name="Niang G."/>
            <person name="Scheremetjew M."/>
            <person name="Finn R."/>
            <person name="Kale V."/>
            <person name="Holt S."/>
            <person name="Cochrane G."/>
            <person name="Meng A."/>
            <person name="Brown T."/>
            <person name="Cohen L."/>
        </authorList>
    </citation>
    <scope>NUCLEOTIDE SEQUENCE</scope>
    <source>
        <strain evidence="10">CCMP722</strain>
    </source>
</reference>
<feature type="transmembrane region" description="Helical" evidence="9">
    <location>
        <begin position="419"/>
        <end position="442"/>
    </location>
</feature>
<evidence type="ECO:0000256" key="8">
    <source>
        <dbReference type="SAM" id="MobiDB-lite"/>
    </source>
</evidence>
<evidence type="ECO:0000256" key="7">
    <source>
        <dbReference type="ARBA" id="ARBA00024041"/>
    </source>
</evidence>
<keyword evidence="2" id="KW-0813">Transport</keyword>
<evidence type="ECO:0000313" key="10">
    <source>
        <dbReference type="EMBL" id="CAD8677337.1"/>
    </source>
</evidence>
<feature type="transmembrane region" description="Helical" evidence="9">
    <location>
        <begin position="160"/>
        <end position="178"/>
    </location>
</feature>
<evidence type="ECO:0008006" key="11">
    <source>
        <dbReference type="Google" id="ProtNLM"/>
    </source>
</evidence>
<keyword evidence="6 9" id="KW-0472">Membrane</keyword>
<feature type="compositionally biased region" description="Basic and acidic residues" evidence="8">
    <location>
        <begin position="16"/>
        <end position="33"/>
    </location>
</feature>
<proteinExistence type="inferred from homology"/>
<gene>
    <name evidence="10" type="ORF">POBO1169_LOCUS13571</name>
</gene>
<dbReference type="AlphaFoldDB" id="A0A7S0RHE9"/>
<accession>A0A7S0RHE9</accession>
<feature type="transmembrane region" description="Helical" evidence="9">
    <location>
        <begin position="190"/>
        <end position="211"/>
    </location>
</feature>
<evidence type="ECO:0000256" key="6">
    <source>
        <dbReference type="ARBA" id="ARBA00023136"/>
    </source>
</evidence>
<name>A0A7S0RHE9_9CHLO</name>
<evidence type="ECO:0000256" key="3">
    <source>
        <dbReference type="ARBA" id="ARBA00022475"/>
    </source>
</evidence>
<evidence type="ECO:0000256" key="9">
    <source>
        <dbReference type="SAM" id="Phobius"/>
    </source>
</evidence>
<dbReference type="PANTHER" id="PTHR45826">
    <property type="entry name" value="POLYAMINE TRANSPORTER PUT1"/>
    <property type="match status" value="1"/>
</dbReference>
<feature type="transmembrane region" description="Helical" evidence="9">
    <location>
        <begin position="448"/>
        <end position="464"/>
    </location>
</feature>
<dbReference type="Pfam" id="PF13520">
    <property type="entry name" value="AA_permease_2"/>
    <property type="match status" value="1"/>
</dbReference>
<evidence type="ECO:0000256" key="2">
    <source>
        <dbReference type="ARBA" id="ARBA00022448"/>
    </source>
</evidence>
<feature type="transmembrane region" description="Helical" evidence="9">
    <location>
        <begin position="362"/>
        <end position="383"/>
    </location>
</feature>
<evidence type="ECO:0000256" key="5">
    <source>
        <dbReference type="ARBA" id="ARBA00022989"/>
    </source>
</evidence>
<dbReference type="PANTHER" id="PTHR45826:SF25">
    <property type="entry name" value="AMINO ACID PERMEASE-LIKE PROTEIN"/>
    <property type="match status" value="1"/>
</dbReference>
<keyword evidence="3" id="KW-1003">Cell membrane</keyword>
<feature type="region of interest" description="Disordered" evidence="8">
    <location>
        <begin position="1"/>
        <end position="33"/>
    </location>
</feature>
<dbReference type="GO" id="GO:0005886">
    <property type="term" value="C:plasma membrane"/>
    <property type="evidence" value="ECO:0007669"/>
    <property type="project" value="UniProtKB-SubCell"/>
</dbReference>
<comment type="subcellular location">
    <subcellularLocation>
        <location evidence="1">Cell membrane</location>
        <topology evidence="1">Multi-pass membrane protein</topology>
    </subcellularLocation>
</comment>
<dbReference type="GO" id="GO:0015203">
    <property type="term" value="F:polyamine transmembrane transporter activity"/>
    <property type="evidence" value="ECO:0007669"/>
    <property type="project" value="UniProtKB-ARBA"/>
</dbReference>
<sequence length="488" mass="52239">MASHSDDRAYIPASTSDDREGPVSPSKEKDHAEGTEAALPSLNVFQLVGITYFSAAGGPFGFEEAIGSGGGSAALLGLVFLPFFWSIPLALMTAEFATMMPEAGGHIIWVDKALGPYFGTLNAAFSAFTNAFDNALYPVMFVDYLEEALFAYMKKDFSDAWDVGLRVAVIVLCVILNIKGADLVGDASMLFGVLVLSPFIVMTFMGLGPALDDLDGLPGAVVDTEKNDYRWGAFAAVMLWNTSGFDNAGTCAAEVANPGKTYPRALAISVVLVMASYALPTLVGIYYIPDMDEWEDGVFVDVGEEVAGPWLRNWLGLAGVVSSLGLMCTLLCTASRMLEGMAHTGALPPIFGKLHPKYGTPWVSIVITGVTTLALSVLPFSALAEADMLFYNLSNILKFVALVKFRVTHPEMARPYKVPLNTLGMALYFSLPCLLCGASIFLFSWSSIIAGVAVTMLVSLIYWLKGGNDVGLKKKEHGSEISLVDHSS</sequence>
<comment type="similarity">
    <text evidence="7">Belongs to the amino acid-polyamine-organocation (APC) superfamily. Polyamine:cation symporter (PHS) (TC 2.A.3.12) family.</text>
</comment>
<feature type="transmembrane region" description="Helical" evidence="9">
    <location>
        <begin position="265"/>
        <end position="288"/>
    </location>
</feature>
<dbReference type="InterPro" id="IPR044566">
    <property type="entry name" value="RMV1-like"/>
</dbReference>
<protein>
    <recommendedName>
        <fullName evidence="11">Amino acid permease/ SLC12A domain-containing protein</fullName>
    </recommendedName>
</protein>
<keyword evidence="4 9" id="KW-0812">Transmembrane</keyword>
<evidence type="ECO:0000256" key="1">
    <source>
        <dbReference type="ARBA" id="ARBA00004651"/>
    </source>
</evidence>
<dbReference type="EMBL" id="HBFA01026673">
    <property type="protein sequence ID" value="CAD8677337.1"/>
    <property type="molecule type" value="Transcribed_RNA"/>
</dbReference>
<dbReference type="PIRSF" id="PIRSF006060">
    <property type="entry name" value="AA_transporter"/>
    <property type="match status" value="1"/>
</dbReference>
<feature type="transmembrane region" description="Helical" evidence="9">
    <location>
        <begin position="74"/>
        <end position="94"/>
    </location>
</feature>
<organism evidence="10">
    <name type="scientific">Pyramimonas obovata</name>
    <dbReference type="NCBI Taxonomy" id="1411642"/>
    <lineage>
        <taxon>Eukaryota</taxon>
        <taxon>Viridiplantae</taxon>
        <taxon>Chlorophyta</taxon>
        <taxon>Pyramimonadophyceae</taxon>
        <taxon>Pyramimonadales</taxon>
        <taxon>Pyramimonadaceae</taxon>
        <taxon>Pyramimonas</taxon>
        <taxon>Pyramimonas incertae sedis</taxon>
    </lineage>
</organism>